<dbReference type="InterPro" id="IPR015168">
    <property type="entry name" value="SsuA/THI5"/>
</dbReference>
<dbReference type="EMBL" id="SGXC01000002">
    <property type="protein sequence ID" value="RZS80427.1"/>
    <property type="molecule type" value="Genomic_DNA"/>
</dbReference>
<dbReference type="AlphaFoldDB" id="A0A4Q7NCQ7"/>
<dbReference type="RefSeq" id="WP_130358191.1">
    <property type="nucleotide sequence ID" value="NZ_SGXC01000002.1"/>
</dbReference>
<dbReference type="PANTHER" id="PTHR30024:SF47">
    <property type="entry name" value="TAURINE-BINDING PERIPLASMIC PROTEIN"/>
    <property type="match status" value="1"/>
</dbReference>
<comment type="caution">
    <text evidence="5">The sequence shown here is derived from an EMBL/GenBank/DDBJ whole genome shotgun (WGS) entry which is preliminary data.</text>
</comment>
<comment type="subcellular location">
    <subcellularLocation>
        <location evidence="1">Periplasm</location>
    </subcellularLocation>
</comment>
<comment type="similarity">
    <text evidence="2">Belongs to the bacterial solute-binding protein SsuA/TauA family.</text>
</comment>
<dbReference type="Gene3D" id="3.40.190.10">
    <property type="entry name" value="Periplasmic binding protein-like II"/>
    <property type="match status" value="2"/>
</dbReference>
<evidence type="ECO:0000313" key="6">
    <source>
        <dbReference type="Proteomes" id="UP000292445"/>
    </source>
</evidence>
<evidence type="ECO:0000313" key="5">
    <source>
        <dbReference type="EMBL" id="RZS80427.1"/>
    </source>
</evidence>
<dbReference type="OrthoDB" id="6545503at2"/>
<protein>
    <submittedName>
        <fullName evidence="5">ABC-type nitrate/sulfonate/bicarbonate transport system substrate-binding protein</fullName>
    </submittedName>
</protein>
<reference evidence="5 6" key="1">
    <citation type="submission" date="2019-02" db="EMBL/GenBank/DDBJ databases">
        <title>Genomic Encyclopedia of Type Strains, Phase IV (KMG-IV): sequencing the most valuable type-strain genomes for metagenomic binning, comparative biology and taxonomic classification.</title>
        <authorList>
            <person name="Goeker M."/>
        </authorList>
    </citation>
    <scope>NUCLEOTIDE SEQUENCE [LARGE SCALE GENOMIC DNA]</scope>
    <source>
        <strain evidence="5 6">K24</strain>
    </source>
</reference>
<evidence type="ECO:0000259" key="4">
    <source>
        <dbReference type="Pfam" id="PF09084"/>
    </source>
</evidence>
<dbReference type="SUPFAM" id="SSF53850">
    <property type="entry name" value="Periplasmic binding protein-like II"/>
    <property type="match status" value="1"/>
</dbReference>
<dbReference type="PANTHER" id="PTHR30024">
    <property type="entry name" value="ALIPHATIC SULFONATES-BINDING PROTEIN-RELATED"/>
    <property type="match status" value="1"/>
</dbReference>
<gene>
    <name evidence="5" type="ORF">EV675_3027</name>
</gene>
<evidence type="ECO:0000256" key="1">
    <source>
        <dbReference type="ARBA" id="ARBA00004418"/>
    </source>
</evidence>
<dbReference type="GO" id="GO:0042918">
    <property type="term" value="P:alkanesulfonate transmembrane transport"/>
    <property type="evidence" value="ECO:0007669"/>
    <property type="project" value="TreeGrafter"/>
</dbReference>
<organism evidence="5 6">
    <name type="scientific">Pigmentiphaga kullae</name>
    <dbReference type="NCBI Taxonomy" id="151784"/>
    <lineage>
        <taxon>Bacteria</taxon>
        <taxon>Pseudomonadati</taxon>
        <taxon>Pseudomonadota</taxon>
        <taxon>Betaproteobacteria</taxon>
        <taxon>Burkholderiales</taxon>
        <taxon>Alcaligenaceae</taxon>
        <taxon>Pigmentiphaga</taxon>
    </lineage>
</organism>
<dbReference type="Pfam" id="PF09084">
    <property type="entry name" value="NMT1"/>
    <property type="match status" value="1"/>
</dbReference>
<dbReference type="GO" id="GO:0042597">
    <property type="term" value="C:periplasmic space"/>
    <property type="evidence" value="ECO:0007669"/>
    <property type="project" value="UniProtKB-SubCell"/>
</dbReference>
<evidence type="ECO:0000256" key="3">
    <source>
        <dbReference type="ARBA" id="ARBA00022729"/>
    </source>
</evidence>
<feature type="domain" description="SsuA/THI5-like" evidence="4">
    <location>
        <begin position="18"/>
        <end position="223"/>
    </location>
</feature>
<sequence length="304" mass="32308">MAIDSLRVAVFDGGWNLPLWAGIDQGFFAGQGVPIELRYVGGSAELVEGLLHDDVQVAIAGIDNLVAYQEGHARIPGTRPDLVAFLGGDRGFLSLVAAPGIRGYDDLRGRTLSVDALSTGFAFVLRELLATHGIAADEVEIVPAGGTSQRYAALLAGRHAATLLRTPYELLAHEAGCRILPGADWLDDYMGSAAFCRRAWAAASGDTLKAFARAYRASLDWLVRPDTGPRAAALLREHAPDLGPALSERARDVLLAPATGLIRDLRPRMAGIATVLALRNRHAGQAVALDDPARYVDLSHLPPA</sequence>
<keyword evidence="3" id="KW-0732">Signal</keyword>
<evidence type="ECO:0000256" key="2">
    <source>
        <dbReference type="ARBA" id="ARBA00010742"/>
    </source>
</evidence>
<name>A0A4Q7NCQ7_9BURK</name>
<keyword evidence="6" id="KW-1185">Reference proteome</keyword>
<proteinExistence type="inferred from homology"/>
<dbReference type="Proteomes" id="UP000292445">
    <property type="component" value="Unassembled WGS sequence"/>
</dbReference>
<accession>A0A4Q7NCQ7</accession>